<dbReference type="RefSeq" id="WP_146613670.1">
    <property type="nucleotide sequence ID" value="NZ_QLLK01000001.1"/>
</dbReference>
<name>A0A327PTW9_9BACT</name>
<protein>
    <submittedName>
        <fullName evidence="2">Uncharacterized protein</fullName>
    </submittedName>
</protein>
<evidence type="ECO:0000313" key="2">
    <source>
        <dbReference type="EMBL" id="RAI94874.1"/>
    </source>
</evidence>
<feature type="signal peptide" evidence="1">
    <location>
        <begin position="1"/>
        <end position="26"/>
    </location>
</feature>
<reference evidence="2 3" key="1">
    <citation type="submission" date="2018-06" db="EMBL/GenBank/DDBJ databases">
        <title>Genomic Encyclopedia of Archaeal and Bacterial Type Strains, Phase II (KMG-II): from individual species to whole genera.</title>
        <authorList>
            <person name="Goeker M."/>
        </authorList>
    </citation>
    <scope>NUCLEOTIDE SEQUENCE [LARGE SCALE GENOMIC DNA]</scope>
    <source>
        <strain evidence="2 3">DSM 23446</strain>
    </source>
</reference>
<dbReference type="Proteomes" id="UP000249610">
    <property type="component" value="Unassembled WGS sequence"/>
</dbReference>
<comment type="caution">
    <text evidence="2">The sequence shown here is derived from an EMBL/GenBank/DDBJ whole genome shotgun (WGS) entry which is preliminary data.</text>
</comment>
<dbReference type="OrthoDB" id="828095at2"/>
<organism evidence="2 3">
    <name type="scientific">Algoriphagus yeomjeoni</name>
    <dbReference type="NCBI Taxonomy" id="291403"/>
    <lineage>
        <taxon>Bacteria</taxon>
        <taxon>Pseudomonadati</taxon>
        <taxon>Bacteroidota</taxon>
        <taxon>Cytophagia</taxon>
        <taxon>Cytophagales</taxon>
        <taxon>Cyclobacteriaceae</taxon>
        <taxon>Algoriphagus</taxon>
    </lineage>
</organism>
<feature type="chain" id="PRO_5016431724" evidence="1">
    <location>
        <begin position="27"/>
        <end position="82"/>
    </location>
</feature>
<evidence type="ECO:0000256" key="1">
    <source>
        <dbReference type="SAM" id="SignalP"/>
    </source>
</evidence>
<keyword evidence="1" id="KW-0732">Signal</keyword>
<gene>
    <name evidence="2" type="ORF">LV83_00121</name>
</gene>
<proteinExistence type="predicted"/>
<sequence length="82" mass="9202">MKKKFVFTFSCLLVGIISFGSINSYAYMATGWDYKSEVSLDRMDGRTYVVTHCESKIGDDCTTPGSASRIDFSAYEKLFSLI</sequence>
<dbReference type="EMBL" id="QLLK01000001">
    <property type="protein sequence ID" value="RAI94874.1"/>
    <property type="molecule type" value="Genomic_DNA"/>
</dbReference>
<dbReference type="AlphaFoldDB" id="A0A327PTW9"/>
<accession>A0A327PTW9</accession>
<keyword evidence="3" id="KW-1185">Reference proteome</keyword>
<evidence type="ECO:0000313" key="3">
    <source>
        <dbReference type="Proteomes" id="UP000249610"/>
    </source>
</evidence>